<organism evidence="2 3">
    <name type="scientific">Vibrio nigripulchritudo SOn1</name>
    <dbReference type="NCBI Taxonomy" id="1238450"/>
    <lineage>
        <taxon>Bacteria</taxon>
        <taxon>Pseudomonadati</taxon>
        <taxon>Pseudomonadota</taxon>
        <taxon>Gammaproteobacteria</taxon>
        <taxon>Vibrionales</taxon>
        <taxon>Vibrionaceae</taxon>
        <taxon>Vibrio</taxon>
    </lineage>
</organism>
<sequence>MHQILIVVLGKRLVDNRLTLESKSRVDAAIEFLKSLSPDSYSNLVLGFCGGVTPGNTVSEAAEMHQYFNQVAKEKPFCLPDDILIENQSTSTVENISMLAKVLVDRKVYNSGSRVRLVLVSNDYHLERIFEIQKLIDEQGLLGVLKKRCEASGIHLTIPYDLTQHVTSPYPYNSVESQLFLSIEKLTTYRVFLEGAYCGAILRPVEQVRETPLQLAKEALNTARALLATKLENAHLVSSVLDLVEQCIAKTEKSLDRVTIREALGVLDVNLSMLNRMLDPELADFDRWWKC</sequence>
<evidence type="ECO:0000313" key="2">
    <source>
        <dbReference type="EMBL" id="CCO49858.1"/>
    </source>
</evidence>
<dbReference type="EMBL" id="CAOF01000188">
    <property type="protein sequence ID" value="CCO49858.1"/>
    <property type="molecule type" value="Genomic_DNA"/>
</dbReference>
<gene>
    <name evidence="2" type="ORF">VIBNISOn1_910023</name>
</gene>
<accession>A0AAV2VYT5</accession>
<dbReference type="Proteomes" id="UP000018211">
    <property type="component" value="Unassembled WGS sequence"/>
</dbReference>
<dbReference type="InterPro" id="IPR003848">
    <property type="entry name" value="DUF218"/>
</dbReference>
<evidence type="ECO:0000313" key="3">
    <source>
        <dbReference type="Proteomes" id="UP000018211"/>
    </source>
</evidence>
<dbReference type="Pfam" id="PF02698">
    <property type="entry name" value="DUF218"/>
    <property type="match status" value="1"/>
</dbReference>
<dbReference type="InterPro" id="IPR051599">
    <property type="entry name" value="Cell_Envelope_Assoc"/>
</dbReference>
<dbReference type="PANTHER" id="PTHR30336">
    <property type="entry name" value="INNER MEMBRANE PROTEIN, PROBABLE PERMEASE"/>
    <property type="match status" value="1"/>
</dbReference>
<protein>
    <recommendedName>
        <fullName evidence="1">DUF218 domain-containing protein</fullName>
    </recommendedName>
</protein>
<dbReference type="InterPro" id="IPR014729">
    <property type="entry name" value="Rossmann-like_a/b/a_fold"/>
</dbReference>
<proteinExistence type="predicted"/>
<evidence type="ECO:0000259" key="1">
    <source>
        <dbReference type="Pfam" id="PF02698"/>
    </source>
</evidence>
<reference evidence="2 3" key="1">
    <citation type="journal article" date="2013" name="ISME J.">
        <title>Comparative genomics of pathogenic lineages of Vibrio nigripulchritudo identifies virulence-associated traits.</title>
        <authorList>
            <person name="Goudenege D."/>
            <person name="Labreuche Y."/>
            <person name="Krin E."/>
            <person name="Ansquer D."/>
            <person name="Mangenot S."/>
            <person name="Calteau A."/>
            <person name="Medigue C."/>
            <person name="Mazel D."/>
            <person name="Polz M.F."/>
            <person name="Le Roux F."/>
        </authorList>
    </citation>
    <scope>NUCLEOTIDE SEQUENCE [LARGE SCALE GENOMIC DNA]</scope>
    <source>
        <strain evidence="2 3">SOn1</strain>
    </source>
</reference>
<comment type="caution">
    <text evidence="2">The sequence shown here is derived from an EMBL/GenBank/DDBJ whole genome shotgun (WGS) entry which is preliminary data.</text>
</comment>
<dbReference type="AlphaFoldDB" id="A0AAV2VYT5"/>
<dbReference type="GO" id="GO:0005886">
    <property type="term" value="C:plasma membrane"/>
    <property type="evidence" value="ECO:0007669"/>
    <property type="project" value="TreeGrafter"/>
</dbReference>
<dbReference type="CDD" id="cd06259">
    <property type="entry name" value="YdcF-like"/>
    <property type="match status" value="1"/>
</dbReference>
<name>A0AAV2VYT5_9VIBR</name>
<feature type="domain" description="DUF218" evidence="1">
    <location>
        <begin position="6"/>
        <end position="131"/>
    </location>
</feature>
<dbReference type="PANTHER" id="PTHR30336:SF20">
    <property type="entry name" value="DUF218 DOMAIN-CONTAINING PROTEIN"/>
    <property type="match status" value="1"/>
</dbReference>
<dbReference type="RefSeq" id="WP_022613870.1">
    <property type="nucleotide sequence ID" value="NZ_LK391965.1"/>
</dbReference>
<dbReference type="Gene3D" id="3.40.50.620">
    <property type="entry name" value="HUPs"/>
    <property type="match status" value="1"/>
</dbReference>